<sequence>MAKRLWRSVALAPRGIDVHRATVGRFLHRLGLSNKKSLRASEQRKPEIANARDLWISRRKRLFNKALSRLVFINETSTNTRLTRRTGWSIKGSRFAAYAPSGSGRRRPSSPHSMPWPDRAMYRRRSDEQPHLRNLDRDTTRPDTVARRSRHSRNSRFSRGSELFEASIQSPKPSATSSAFSPSQSAEISSRPHAMRPNKCDTLYKVLLLSVIFEAP</sequence>
<comment type="caution">
    <text evidence="2">The sequence shown here is derived from an EMBL/GenBank/DDBJ whole genome shotgun (WGS) entry which is preliminary data.</text>
</comment>
<keyword evidence="3" id="KW-1185">Reference proteome</keyword>
<dbReference type="Proteomes" id="UP001224781">
    <property type="component" value="Unassembled WGS sequence"/>
</dbReference>
<feature type="compositionally biased region" description="Basic and acidic residues" evidence="1">
    <location>
        <begin position="120"/>
        <end position="146"/>
    </location>
</feature>
<gene>
    <name evidence="2" type="ORF">QE408_001302</name>
</gene>
<evidence type="ECO:0000313" key="2">
    <source>
        <dbReference type="EMBL" id="MDQ1184180.1"/>
    </source>
</evidence>
<feature type="compositionally biased region" description="Low complexity" evidence="1">
    <location>
        <begin position="170"/>
        <end position="189"/>
    </location>
</feature>
<organism evidence="2 3">
    <name type="scientific">Agrobacterium larrymoorei</name>
    <dbReference type="NCBI Taxonomy" id="160699"/>
    <lineage>
        <taxon>Bacteria</taxon>
        <taxon>Pseudomonadati</taxon>
        <taxon>Pseudomonadota</taxon>
        <taxon>Alphaproteobacteria</taxon>
        <taxon>Hyphomicrobiales</taxon>
        <taxon>Rhizobiaceae</taxon>
        <taxon>Rhizobium/Agrobacterium group</taxon>
        <taxon>Agrobacterium</taxon>
    </lineage>
</organism>
<name>A0ABU0UGV7_9HYPH</name>
<evidence type="ECO:0000256" key="1">
    <source>
        <dbReference type="SAM" id="MobiDB-lite"/>
    </source>
</evidence>
<reference evidence="2 3" key="1">
    <citation type="submission" date="2023-07" db="EMBL/GenBank/DDBJ databases">
        <title>Functional and genomic diversity of the sorghum phyllosphere microbiome.</title>
        <authorList>
            <person name="Shade A."/>
        </authorList>
    </citation>
    <scope>NUCLEOTIDE SEQUENCE [LARGE SCALE GENOMIC DNA]</scope>
    <source>
        <strain evidence="2 3">SORGH_AS_1126</strain>
    </source>
</reference>
<proteinExistence type="predicted"/>
<accession>A0ABU0UGV7</accession>
<evidence type="ECO:0000313" key="3">
    <source>
        <dbReference type="Proteomes" id="UP001224781"/>
    </source>
</evidence>
<feature type="compositionally biased region" description="Basic residues" evidence="1">
    <location>
        <begin position="147"/>
        <end position="156"/>
    </location>
</feature>
<dbReference type="EMBL" id="JAUTBL010000001">
    <property type="protein sequence ID" value="MDQ1184180.1"/>
    <property type="molecule type" value="Genomic_DNA"/>
</dbReference>
<protein>
    <recommendedName>
        <fullName evidence="4">Winged helix-turn helix domain-containing protein</fullName>
    </recommendedName>
</protein>
<evidence type="ECO:0008006" key="4">
    <source>
        <dbReference type="Google" id="ProtNLM"/>
    </source>
</evidence>
<feature type="region of interest" description="Disordered" evidence="1">
    <location>
        <begin position="97"/>
        <end position="196"/>
    </location>
</feature>